<comment type="caution">
    <text evidence="2">The sequence shown here is derived from an EMBL/GenBank/DDBJ whole genome shotgun (WGS) entry which is preliminary data.</text>
</comment>
<proteinExistence type="predicted"/>
<organism evidence="2">
    <name type="scientific">Prosthecochloris aestuarii</name>
    <dbReference type="NCBI Taxonomy" id="1102"/>
    <lineage>
        <taxon>Bacteria</taxon>
        <taxon>Pseudomonadati</taxon>
        <taxon>Chlorobiota</taxon>
        <taxon>Chlorobiia</taxon>
        <taxon>Chlorobiales</taxon>
        <taxon>Chlorobiaceae</taxon>
        <taxon>Prosthecochloris</taxon>
    </lineage>
</organism>
<dbReference type="InterPro" id="IPR043129">
    <property type="entry name" value="ATPase_NBD"/>
</dbReference>
<dbReference type="Gene3D" id="3.30.420.40">
    <property type="match status" value="2"/>
</dbReference>
<dbReference type="PANTHER" id="PTHR11735:SF11">
    <property type="entry name" value="TRNA THREONYLCARBAMOYLADENOSINE BIOSYNTHESIS PROTEIN TSAB"/>
    <property type="match status" value="1"/>
</dbReference>
<dbReference type="SUPFAM" id="SSF53067">
    <property type="entry name" value="Actin-like ATPase domain"/>
    <property type="match status" value="2"/>
</dbReference>
<gene>
    <name evidence="2" type="primary">tsaB</name>
    <name evidence="2" type="ORF">ENN50_04185</name>
</gene>
<feature type="domain" description="Gcp-like" evidence="1">
    <location>
        <begin position="37"/>
        <end position="129"/>
    </location>
</feature>
<dbReference type="Proteomes" id="UP000886335">
    <property type="component" value="Unassembled WGS sequence"/>
</dbReference>
<sequence>MTCSPRILAIECSHRSVSVACSDGHHVTERCLDAWQKTAESMVPLAGRVLDEAGLKASELDAVAVSAGPGSFTALRIGMATAKGLAFGVNVPLLPVSTMEALAVCAARYTGQSCVVPLIPARKDEYYYTLWQKECREEWDEFRDISYAPVGAIAASVCAQRRDCVVTCREPDAVRHVLLQSGMNVVPADFFTASALLPLALADLAAGRVRELADIVPAYHQVFRPRDAGL</sequence>
<dbReference type="InterPro" id="IPR022496">
    <property type="entry name" value="T6A_TsaB"/>
</dbReference>
<reference evidence="2" key="1">
    <citation type="journal article" date="2020" name="mSystems">
        <title>Genome- and Community-Level Interaction Insights into Carbon Utilization and Element Cycling Functions of Hydrothermarchaeota in Hydrothermal Sediment.</title>
        <authorList>
            <person name="Zhou Z."/>
            <person name="Liu Y."/>
            <person name="Xu W."/>
            <person name="Pan J."/>
            <person name="Luo Z.H."/>
            <person name="Li M."/>
        </authorList>
    </citation>
    <scope>NUCLEOTIDE SEQUENCE [LARGE SCALE GENOMIC DNA]</scope>
    <source>
        <strain evidence="2">SpSt-1181</strain>
    </source>
</reference>
<dbReference type="PANTHER" id="PTHR11735">
    <property type="entry name" value="TRNA N6-ADENOSINE THREONYLCARBAMOYLTRANSFERASE"/>
    <property type="match status" value="1"/>
</dbReference>
<name>A0A831WUK1_PROAE</name>
<dbReference type="Pfam" id="PF00814">
    <property type="entry name" value="TsaD"/>
    <property type="match status" value="1"/>
</dbReference>
<dbReference type="CDD" id="cd24032">
    <property type="entry name" value="ASKHA_NBD_TsaB"/>
    <property type="match status" value="1"/>
</dbReference>
<dbReference type="GO" id="GO:0005829">
    <property type="term" value="C:cytosol"/>
    <property type="evidence" value="ECO:0007669"/>
    <property type="project" value="TreeGrafter"/>
</dbReference>
<accession>A0A831WUK1</accession>
<evidence type="ECO:0000313" key="2">
    <source>
        <dbReference type="EMBL" id="HED30881.1"/>
    </source>
</evidence>
<dbReference type="NCBIfam" id="TIGR03725">
    <property type="entry name" value="T6A_YeaZ"/>
    <property type="match status" value="1"/>
</dbReference>
<dbReference type="EMBL" id="DSBW01000094">
    <property type="protein sequence ID" value="HED30881.1"/>
    <property type="molecule type" value="Genomic_DNA"/>
</dbReference>
<protein>
    <submittedName>
        <fullName evidence="2">tRNA (Adenosine(37)-N6)-threonylcarbamoyltransferase complex dimerization subunit type 1 TsaB</fullName>
    </submittedName>
</protein>
<dbReference type="GO" id="GO:0002949">
    <property type="term" value="P:tRNA threonylcarbamoyladenosine modification"/>
    <property type="evidence" value="ECO:0007669"/>
    <property type="project" value="InterPro"/>
</dbReference>
<dbReference type="InterPro" id="IPR000905">
    <property type="entry name" value="Gcp-like_dom"/>
</dbReference>
<dbReference type="AlphaFoldDB" id="A0A831WUK1"/>
<evidence type="ECO:0000259" key="1">
    <source>
        <dbReference type="Pfam" id="PF00814"/>
    </source>
</evidence>